<dbReference type="EMBL" id="MU004184">
    <property type="protein sequence ID" value="KAF2499220.1"/>
    <property type="molecule type" value="Genomic_DNA"/>
</dbReference>
<gene>
    <name evidence="2" type="ORF">BU16DRAFT_614675</name>
</gene>
<keyword evidence="3" id="KW-1185">Reference proteome</keyword>
<evidence type="ECO:0000313" key="2">
    <source>
        <dbReference type="EMBL" id="KAF2499220.1"/>
    </source>
</evidence>
<dbReference type="AlphaFoldDB" id="A0A6A6R5L8"/>
<organism evidence="2 3">
    <name type="scientific">Lophium mytilinum</name>
    <dbReference type="NCBI Taxonomy" id="390894"/>
    <lineage>
        <taxon>Eukaryota</taxon>
        <taxon>Fungi</taxon>
        <taxon>Dikarya</taxon>
        <taxon>Ascomycota</taxon>
        <taxon>Pezizomycotina</taxon>
        <taxon>Dothideomycetes</taxon>
        <taxon>Pleosporomycetidae</taxon>
        <taxon>Mytilinidiales</taxon>
        <taxon>Mytilinidiaceae</taxon>
        <taxon>Lophium</taxon>
    </lineage>
</organism>
<name>A0A6A6R5L8_9PEZI</name>
<evidence type="ECO:0000256" key="1">
    <source>
        <dbReference type="SAM" id="MobiDB-lite"/>
    </source>
</evidence>
<protein>
    <submittedName>
        <fullName evidence="2">Uncharacterized protein</fullName>
    </submittedName>
</protein>
<accession>A0A6A6R5L8</accession>
<feature type="region of interest" description="Disordered" evidence="1">
    <location>
        <begin position="16"/>
        <end position="45"/>
    </location>
</feature>
<reference evidence="2" key="1">
    <citation type="journal article" date="2020" name="Stud. Mycol.">
        <title>101 Dothideomycetes genomes: a test case for predicting lifestyles and emergence of pathogens.</title>
        <authorList>
            <person name="Haridas S."/>
            <person name="Albert R."/>
            <person name="Binder M."/>
            <person name="Bloem J."/>
            <person name="Labutti K."/>
            <person name="Salamov A."/>
            <person name="Andreopoulos B."/>
            <person name="Baker S."/>
            <person name="Barry K."/>
            <person name="Bills G."/>
            <person name="Bluhm B."/>
            <person name="Cannon C."/>
            <person name="Castanera R."/>
            <person name="Culley D."/>
            <person name="Daum C."/>
            <person name="Ezra D."/>
            <person name="Gonzalez J."/>
            <person name="Henrissat B."/>
            <person name="Kuo A."/>
            <person name="Liang C."/>
            <person name="Lipzen A."/>
            <person name="Lutzoni F."/>
            <person name="Magnuson J."/>
            <person name="Mondo S."/>
            <person name="Nolan M."/>
            <person name="Ohm R."/>
            <person name="Pangilinan J."/>
            <person name="Park H.-J."/>
            <person name="Ramirez L."/>
            <person name="Alfaro M."/>
            <person name="Sun H."/>
            <person name="Tritt A."/>
            <person name="Yoshinaga Y."/>
            <person name="Zwiers L.-H."/>
            <person name="Turgeon B."/>
            <person name="Goodwin S."/>
            <person name="Spatafora J."/>
            <person name="Crous P."/>
            <person name="Grigoriev I."/>
        </authorList>
    </citation>
    <scope>NUCLEOTIDE SEQUENCE</scope>
    <source>
        <strain evidence="2">CBS 269.34</strain>
    </source>
</reference>
<dbReference type="Proteomes" id="UP000799750">
    <property type="component" value="Unassembled WGS sequence"/>
</dbReference>
<feature type="compositionally biased region" description="Polar residues" evidence="1">
    <location>
        <begin position="21"/>
        <end position="37"/>
    </location>
</feature>
<sequence length="751" mass="84682">MGRQAYLTRLALGRSAFEVQDQGSSQPFQNSHPQTTESDPRTAPRNDYVQRYDERGHPVNPASREHGRILREAQNDVLAAIGVVERRALPMSEEDVQLLCRKIDILDTMESENNAGDLVAAVSTLADVLCTWWIGSLRDRILTFEMLPSMQFSTLIYAQYRSAGFWTFFCAGLPAHIFWSSAYQTTTSLVGSLRLIDSFLQWRQPSRRTRNRVQRWKPAINEIFRAVAKVAFFPLYYYSSLQRLHLVPIRPFLPPLESFIPFTPSSPIQRVPFPSTLTRESVTTFTVSLLASPLLLFFVEVFIERQVYGVIYDAIESRQLEAGSELAHSEEYPKPRTAKFIGLSEAPWGVFGSAIDTLLGYLRRAYIFDDELDGRRTPQERYIERELDRIRAEVDLGNLQLTDLERLDVPLAHAENDSRPMEFGESDTGHATMPLDLSRPVSPVSQTISEGSLDAMDPSVRITSREENDGIVELEVRLPQLASVTHEELATNASAARIHNGRGDDGQQWIFPRATKLSTEPSRMLGSILNSQIVTWARMPLQLAGLRLLARGFQAAHSQALSGRSVQNPLLGLRPFRVLERALLCGGIEFMGNLTTLNDASWATLVGHARCRTADATAVSLWDRENSVNSIWEEQRAKCRGQTRLVHYRIMIRQEEETARRYIWTILPTHDWSRNNGLNATVHSDGQRDTIDDGDTRSMAVTTTTTLARNPLVSNPTGIAWHGRSRAAVKPATTATNMYSHHWRVNPIAIT</sequence>
<evidence type="ECO:0000313" key="3">
    <source>
        <dbReference type="Proteomes" id="UP000799750"/>
    </source>
</evidence>
<dbReference type="OrthoDB" id="5383784at2759"/>
<proteinExistence type="predicted"/>